<reference evidence="1 2" key="1">
    <citation type="submission" date="2016-07" db="EMBL/GenBank/DDBJ databases">
        <title>Multiple horizontal gene transfer events from other fungi enriched the ability of initially mycotrophic Trichoderma (Ascomycota) to feed on dead plant biomass.</title>
        <authorList>
            <consortium name="DOE Joint Genome Institute"/>
            <person name="Aerts A."/>
            <person name="Atanasova L."/>
            <person name="Chenthamara K."/>
            <person name="Zhang J."/>
            <person name="Grujic M."/>
            <person name="Henrissat B."/>
            <person name="Kuo A."/>
            <person name="Salamov A."/>
            <person name="Lipzen A."/>
            <person name="Labutti K."/>
            <person name="Barry K."/>
            <person name="Miao Y."/>
            <person name="Rahimi M.J."/>
            <person name="Shen Q."/>
            <person name="Grigoriev I.V."/>
            <person name="Kubicek C.P."/>
            <person name="Druzhinina I.S."/>
        </authorList>
    </citation>
    <scope>NUCLEOTIDE SEQUENCE [LARGE SCALE GENOMIC DNA]</scope>
    <source>
        <strain evidence="1 2">CBS 433.97</strain>
    </source>
</reference>
<dbReference type="Proteomes" id="UP000240493">
    <property type="component" value="Unassembled WGS sequence"/>
</dbReference>
<keyword evidence="2" id="KW-1185">Reference proteome</keyword>
<name>A0A2T3Z6C6_TRIA4</name>
<sequence length="79" mass="8828">MQTRTQTTNGEYESIEYDYFSPVEYERLMYWYAGGGGLGIGPPGNIRAIKTDKDNHSGEVLKAGLCVHVRNTTFKLIPA</sequence>
<dbReference type="EMBL" id="KZ679263">
    <property type="protein sequence ID" value="PTB40381.1"/>
    <property type="molecule type" value="Genomic_DNA"/>
</dbReference>
<dbReference type="OrthoDB" id="3889179at2759"/>
<organism evidence="1 2">
    <name type="scientific">Trichoderma asperellum (strain ATCC 204424 / CBS 433.97 / NBRC 101777)</name>
    <dbReference type="NCBI Taxonomy" id="1042311"/>
    <lineage>
        <taxon>Eukaryota</taxon>
        <taxon>Fungi</taxon>
        <taxon>Dikarya</taxon>
        <taxon>Ascomycota</taxon>
        <taxon>Pezizomycotina</taxon>
        <taxon>Sordariomycetes</taxon>
        <taxon>Hypocreomycetidae</taxon>
        <taxon>Hypocreales</taxon>
        <taxon>Hypocreaceae</taxon>
        <taxon>Trichoderma</taxon>
    </lineage>
</organism>
<dbReference type="AlphaFoldDB" id="A0A2T3Z6C6"/>
<evidence type="ECO:0000313" key="2">
    <source>
        <dbReference type="Proteomes" id="UP000240493"/>
    </source>
</evidence>
<protein>
    <submittedName>
        <fullName evidence="1">Uncharacterized protein</fullName>
    </submittedName>
</protein>
<gene>
    <name evidence="1" type="ORF">M441DRAFT_59140</name>
</gene>
<accession>A0A2T3Z6C6</accession>
<evidence type="ECO:0000313" key="1">
    <source>
        <dbReference type="EMBL" id="PTB40381.1"/>
    </source>
</evidence>
<proteinExistence type="predicted"/>